<evidence type="ECO:0000313" key="2">
    <source>
        <dbReference type="EMBL" id="SVD03813.1"/>
    </source>
</evidence>
<reference evidence="2" key="1">
    <citation type="submission" date="2018-05" db="EMBL/GenBank/DDBJ databases">
        <authorList>
            <person name="Lanie J.A."/>
            <person name="Ng W.-L."/>
            <person name="Kazmierczak K.M."/>
            <person name="Andrzejewski T.M."/>
            <person name="Davidsen T.M."/>
            <person name="Wayne K.J."/>
            <person name="Tettelin H."/>
            <person name="Glass J.I."/>
            <person name="Rusch D."/>
            <person name="Podicherti R."/>
            <person name="Tsui H.-C.T."/>
            <person name="Winkler M.E."/>
        </authorList>
    </citation>
    <scope>NUCLEOTIDE SEQUENCE</scope>
</reference>
<sequence length="27" mass="3054">MAQKPDDGFGRYRGDDGRPWEGEPADM</sequence>
<feature type="region of interest" description="Disordered" evidence="1">
    <location>
        <begin position="1"/>
        <end position="27"/>
    </location>
</feature>
<feature type="compositionally biased region" description="Basic and acidic residues" evidence="1">
    <location>
        <begin position="1"/>
        <end position="21"/>
    </location>
</feature>
<dbReference type="EMBL" id="UINC01125759">
    <property type="protein sequence ID" value="SVD03813.1"/>
    <property type="molecule type" value="Genomic_DNA"/>
</dbReference>
<accession>A0A382S1R9</accession>
<protein>
    <submittedName>
        <fullName evidence="2">Uncharacterized protein</fullName>
    </submittedName>
</protein>
<gene>
    <name evidence="2" type="ORF">METZ01_LOCUS356667</name>
</gene>
<organism evidence="2">
    <name type="scientific">marine metagenome</name>
    <dbReference type="NCBI Taxonomy" id="408172"/>
    <lineage>
        <taxon>unclassified sequences</taxon>
        <taxon>metagenomes</taxon>
        <taxon>ecological metagenomes</taxon>
    </lineage>
</organism>
<feature type="non-terminal residue" evidence="2">
    <location>
        <position position="27"/>
    </location>
</feature>
<evidence type="ECO:0000256" key="1">
    <source>
        <dbReference type="SAM" id="MobiDB-lite"/>
    </source>
</evidence>
<dbReference type="AlphaFoldDB" id="A0A382S1R9"/>
<name>A0A382S1R9_9ZZZZ</name>
<proteinExistence type="predicted"/>